<accession>A0ACB8UX81</accession>
<gene>
    <name evidence="1" type="ORF">LOY88_003189</name>
</gene>
<dbReference type="EMBL" id="JALBCA010000040">
    <property type="protein sequence ID" value="KAI2387320.1"/>
    <property type="molecule type" value="Genomic_DNA"/>
</dbReference>
<protein>
    <submittedName>
        <fullName evidence="1">Uncharacterized protein</fullName>
    </submittedName>
</protein>
<name>A0ACB8UX81_9EURO</name>
<feature type="non-terminal residue" evidence="1">
    <location>
        <position position="1"/>
    </location>
</feature>
<proteinExistence type="predicted"/>
<comment type="caution">
    <text evidence="1">The sequence shown here is derived from an EMBL/GenBank/DDBJ whole genome shotgun (WGS) entry which is preliminary data.</text>
</comment>
<organism evidence="1">
    <name type="scientific">Ophidiomyces ophidiicola</name>
    <dbReference type="NCBI Taxonomy" id="1387563"/>
    <lineage>
        <taxon>Eukaryota</taxon>
        <taxon>Fungi</taxon>
        <taxon>Dikarya</taxon>
        <taxon>Ascomycota</taxon>
        <taxon>Pezizomycotina</taxon>
        <taxon>Eurotiomycetes</taxon>
        <taxon>Eurotiomycetidae</taxon>
        <taxon>Onygenales</taxon>
        <taxon>Onygenaceae</taxon>
        <taxon>Ophidiomyces</taxon>
    </lineage>
</organism>
<sequence length="61" mass="6636">GLAANGDDIKRPVLTALNEEDERAVCLLLELVSAALTPDFKPEVEIDLDALRRAFNASLQN</sequence>
<evidence type="ECO:0000313" key="1">
    <source>
        <dbReference type="EMBL" id="KAI2387320.1"/>
    </source>
</evidence>
<reference evidence="1" key="1">
    <citation type="journal article" date="2022" name="bioRxiv">
        <title>Population genetic analysis of Ophidiomyces ophidiicola, the causative agent of snake fungal disease, indicates recent introductions to the USA.</title>
        <authorList>
            <person name="Ladner J.T."/>
            <person name="Palmer J.M."/>
            <person name="Ettinger C.L."/>
            <person name="Stajich J.E."/>
            <person name="Farrell T.M."/>
            <person name="Glorioso B.M."/>
            <person name="Lawson B."/>
            <person name="Price S.J."/>
            <person name="Stengle A.G."/>
            <person name="Grear D.A."/>
            <person name="Lorch J.M."/>
        </authorList>
    </citation>
    <scope>NUCLEOTIDE SEQUENCE</scope>
    <source>
        <strain evidence="1">NWHC 24266-5</strain>
    </source>
</reference>